<dbReference type="Proteomes" id="UP000663829">
    <property type="component" value="Unassembled WGS sequence"/>
</dbReference>
<reference evidence="1" key="1">
    <citation type="submission" date="2021-02" db="EMBL/GenBank/DDBJ databases">
        <authorList>
            <person name="Nowell W R."/>
        </authorList>
    </citation>
    <scope>NUCLEOTIDE SEQUENCE</scope>
</reference>
<gene>
    <name evidence="1" type="ORF">GPM918_LOCUS12745</name>
    <name evidence="2" type="ORF">SRO942_LOCUS12745</name>
</gene>
<protein>
    <submittedName>
        <fullName evidence="1">Uncharacterized protein</fullName>
    </submittedName>
</protein>
<dbReference type="EMBL" id="CAJNOQ010002828">
    <property type="protein sequence ID" value="CAF0980939.1"/>
    <property type="molecule type" value="Genomic_DNA"/>
</dbReference>
<accession>A0A814FI38</accession>
<evidence type="ECO:0000313" key="1">
    <source>
        <dbReference type="EMBL" id="CAF0980939.1"/>
    </source>
</evidence>
<evidence type="ECO:0000313" key="2">
    <source>
        <dbReference type="EMBL" id="CAF3753510.1"/>
    </source>
</evidence>
<organism evidence="1 3">
    <name type="scientific">Didymodactylos carnosus</name>
    <dbReference type="NCBI Taxonomy" id="1234261"/>
    <lineage>
        <taxon>Eukaryota</taxon>
        <taxon>Metazoa</taxon>
        <taxon>Spiralia</taxon>
        <taxon>Gnathifera</taxon>
        <taxon>Rotifera</taxon>
        <taxon>Eurotatoria</taxon>
        <taxon>Bdelloidea</taxon>
        <taxon>Philodinida</taxon>
        <taxon>Philodinidae</taxon>
        <taxon>Didymodactylos</taxon>
    </lineage>
</organism>
<dbReference type="AlphaFoldDB" id="A0A814FI38"/>
<comment type="caution">
    <text evidence="1">The sequence shown here is derived from an EMBL/GenBank/DDBJ whole genome shotgun (WGS) entry which is preliminary data.</text>
</comment>
<name>A0A814FI38_9BILA</name>
<dbReference type="Proteomes" id="UP000681722">
    <property type="component" value="Unassembled WGS sequence"/>
</dbReference>
<dbReference type="EMBL" id="CAJOBC010002828">
    <property type="protein sequence ID" value="CAF3753510.1"/>
    <property type="molecule type" value="Genomic_DNA"/>
</dbReference>
<sequence>MRTSSRFIQVETTLIIEKLLVVYTVFVQSFGVYYHGQVKKQTAYLQYHVMKCQQQNTGTLKVNNNNNNNNNYNTNDNEQIWILREPYKTMSKCKAALVDRFNITRSLESLTNRRGLLLSAKSCTLPDTDNLLLQVMTS</sequence>
<keyword evidence="3" id="KW-1185">Reference proteome</keyword>
<evidence type="ECO:0000313" key="3">
    <source>
        <dbReference type="Proteomes" id="UP000663829"/>
    </source>
</evidence>
<proteinExistence type="predicted"/>